<dbReference type="HAMAP" id="MF_00766">
    <property type="entry name" value="PGT_MtgA"/>
    <property type="match status" value="1"/>
</dbReference>
<sequence>MLLTLLPLLALKFIDPPSWSWRLQRHWFPPAPITRVSHQWRDLAAISSRLQLAVIASEDQRFPDHLGLDWQAIEKALSTNKQGRKVKGASTLTQQTAKNLFLWPSRNLLRKGLEAWFSLWMELLLGKQRILELYLNIVEFGPGIYGAEAAAQHYFHKSAGALSSHEAALLAAVLPNPWQYRIRPPSDYMQQRADWIEMQMRQLGTQTLRRLD</sequence>
<dbReference type="SUPFAM" id="SSF53955">
    <property type="entry name" value="Lysozyme-like"/>
    <property type="match status" value="1"/>
</dbReference>
<evidence type="ECO:0000256" key="11">
    <source>
        <dbReference type="HAMAP-Rule" id="MF_00766"/>
    </source>
</evidence>
<protein>
    <recommendedName>
        <fullName evidence="11">Biosynthetic peptidoglycan transglycosylase</fullName>
        <ecNumber evidence="11">2.4.99.28</ecNumber>
    </recommendedName>
    <alternativeName>
        <fullName evidence="11">Glycan polymerase</fullName>
    </alternativeName>
    <alternativeName>
        <fullName evidence="11">Peptidoglycan glycosyltransferase MtgA</fullName>
        <shortName evidence="11">PGT</shortName>
    </alternativeName>
</protein>
<dbReference type="EMBL" id="CP071504">
    <property type="protein sequence ID" value="QSX31930.1"/>
    <property type="molecule type" value="Genomic_DNA"/>
</dbReference>
<dbReference type="PANTHER" id="PTHR30400:SF0">
    <property type="entry name" value="BIOSYNTHETIC PEPTIDOGLYCAN TRANSGLYCOSYLASE"/>
    <property type="match status" value="1"/>
</dbReference>
<evidence type="ECO:0000256" key="4">
    <source>
        <dbReference type="ARBA" id="ARBA00022679"/>
    </source>
</evidence>
<evidence type="ECO:0000256" key="10">
    <source>
        <dbReference type="ARBA" id="ARBA00023316"/>
    </source>
</evidence>
<keyword evidence="14" id="KW-1185">Reference proteome</keyword>
<evidence type="ECO:0000313" key="14">
    <source>
        <dbReference type="Proteomes" id="UP000663281"/>
    </source>
</evidence>
<dbReference type="PANTHER" id="PTHR30400">
    <property type="entry name" value="MONOFUNCTIONAL BIOSYNTHETIC PEPTIDOGLYCAN TRANSGLYCOSYLASE"/>
    <property type="match status" value="1"/>
</dbReference>
<dbReference type="GO" id="GO:0009252">
    <property type="term" value="P:peptidoglycan biosynthetic process"/>
    <property type="evidence" value="ECO:0007669"/>
    <property type="project" value="UniProtKB-UniRule"/>
</dbReference>
<accession>A0A974XNZ2</accession>
<dbReference type="KEGG" id="scyp:JYB88_14135"/>
<keyword evidence="7 11" id="KW-0573">Peptidoglycan synthesis</keyword>
<dbReference type="AlphaFoldDB" id="A0A974XNZ2"/>
<keyword evidence="10 11" id="KW-0961">Cell wall biogenesis/degradation</keyword>
<dbReference type="Gene3D" id="1.10.3810.10">
    <property type="entry name" value="Biosynthetic peptidoglycan transglycosylase-like"/>
    <property type="match status" value="1"/>
</dbReference>
<keyword evidence="5 11" id="KW-0812">Transmembrane</keyword>
<name>A0A974XNZ2_9GAMM</name>
<organism evidence="13 14">
    <name type="scientific">Shewanella cyperi</name>
    <dbReference type="NCBI Taxonomy" id="2814292"/>
    <lineage>
        <taxon>Bacteria</taxon>
        <taxon>Pseudomonadati</taxon>
        <taxon>Pseudomonadota</taxon>
        <taxon>Gammaproteobacteria</taxon>
        <taxon>Alteromonadales</taxon>
        <taxon>Shewanellaceae</taxon>
        <taxon>Shewanella</taxon>
    </lineage>
</organism>
<comment type="similarity">
    <text evidence="11">Belongs to the glycosyltransferase 51 family.</text>
</comment>
<keyword evidence="8 11" id="KW-1133">Transmembrane helix</keyword>
<keyword evidence="2 11" id="KW-0997">Cell inner membrane</keyword>
<keyword evidence="6 11" id="KW-0133">Cell shape</keyword>
<evidence type="ECO:0000256" key="3">
    <source>
        <dbReference type="ARBA" id="ARBA00022676"/>
    </source>
</evidence>
<keyword evidence="4 11" id="KW-0808">Transferase</keyword>
<comment type="subcellular location">
    <subcellularLocation>
        <location evidence="11">Cell inner membrane</location>
        <topology evidence="11">Single-pass membrane protein</topology>
    </subcellularLocation>
</comment>
<dbReference type="InterPro" id="IPR011812">
    <property type="entry name" value="Pep_trsgly"/>
</dbReference>
<keyword evidence="9 11" id="KW-0472">Membrane</keyword>
<comment type="function">
    <text evidence="11">Peptidoglycan polymerase that catalyzes glycan chain elongation from lipid-linked precursors.</text>
</comment>
<dbReference type="GO" id="GO:0008955">
    <property type="term" value="F:peptidoglycan glycosyltransferase activity"/>
    <property type="evidence" value="ECO:0007669"/>
    <property type="project" value="UniProtKB-UniRule"/>
</dbReference>
<proteinExistence type="inferred from homology"/>
<evidence type="ECO:0000313" key="13">
    <source>
        <dbReference type="EMBL" id="QSX31930.1"/>
    </source>
</evidence>
<evidence type="ECO:0000256" key="6">
    <source>
        <dbReference type="ARBA" id="ARBA00022960"/>
    </source>
</evidence>
<evidence type="ECO:0000256" key="5">
    <source>
        <dbReference type="ARBA" id="ARBA00022692"/>
    </source>
</evidence>
<dbReference type="GO" id="GO:0016763">
    <property type="term" value="F:pentosyltransferase activity"/>
    <property type="evidence" value="ECO:0007669"/>
    <property type="project" value="InterPro"/>
</dbReference>
<dbReference type="NCBIfam" id="TIGR02070">
    <property type="entry name" value="mono_pep_trsgly"/>
    <property type="match status" value="1"/>
</dbReference>
<dbReference type="GO" id="GO:0008360">
    <property type="term" value="P:regulation of cell shape"/>
    <property type="evidence" value="ECO:0007669"/>
    <property type="project" value="UniProtKB-KW"/>
</dbReference>
<dbReference type="GO" id="GO:0071555">
    <property type="term" value="P:cell wall organization"/>
    <property type="evidence" value="ECO:0007669"/>
    <property type="project" value="UniProtKB-KW"/>
</dbReference>
<reference evidence="13 14" key="1">
    <citation type="submission" date="2021-03" db="EMBL/GenBank/DDBJ databases">
        <title>Novel species identification of genus Shewanella.</title>
        <authorList>
            <person name="Liu G."/>
            <person name="Zhang Q."/>
        </authorList>
    </citation>
    <scope>NUCLEOTIDE SEQUENCE [LARGE SCALE GENOMIC DNA]</scope>
    <source>
        <strain evidence="13 14">FJAT-53726</strain>
    </source>
</reference>
<dbReference type="EC" id="2.4.99.28" evidence="11"/>
<evidence type="ECO:0000259" key="12">
    <source>
        <dbReference type="Pfam" id="PF00912"/>
    </source>
</evidence>
<dbReference type="GO" id="GO:0005886">
    <property type="term" value="C:plasma membrane"/>
    <property type="evidence" value="ECO:0007669"/>
    <property type="project" value="UniProtKB-SubCell"/>
</dbReference>
<keyword evidence="3 11" id="KW-0328">Glycosyltransferase</keyword>
<dbReference type="InterPro" id="IPR036950">
    <property type="entry name" value="PBP_transglycosylase"/>
</dbReference>
<keyword evidence="1 11" id="KW-1003">Cell membrane</keyword>
<dbReference type="RefSeq" id="WP_207323243.1">
    <property type="nucleotide sequence ID" value="NZ_CP071501.1"/>
</dbReference>
<dbReference type="InterPro" id="IPR001264">
    <property type="entry name" value="Glyco_trans_51"/>
</dbReference>
<evidence type="ECO:0000256" key="7">
    <source>
        <dbReference type="ARBA" id="ARBA00022984"/>
    </source>
</evidence>
<comment type="pathway">
    <text evidence="11">Cell wall biogenesis; peptidoglycan biosynthesis.</text>
</comment>
<gene>
    <name evidence="11 13" type="primary">mtgA</name>
    <name evidence="13" type="ORF">JYB88_14135</name>
</gene>
<evidence type="ECO:0000256" key="9">
    <source>
        <dbReference type="ARBA" id="ARBA00023136"/>
    </source>
</evidence>
<feature type="domain" description="Glycosyl transferase family 51" evidence="12">
    <location>
        <begin position="35"/>
        <end position="200"/>
    </location>
</feature>
<evidence type="ECO:0000256" key="2">
    <source>
        <dbReference type="ARBA" id="ARBA00022519"/>
    </source>
</evidence>
<dbReference type="InterPro" id="IPR023346">
    <property type="entry name" value="Lysozyme-like_dom_sf"/>
</dbReference>
<evidence type="ECO:0000256" key="1">
    <source>
        <dbReference type="ARBA" id="ARBA00022475"/>
    </source>
</evidence>
<dbReference type="Pfam" id="PF00912">
    <property type="entry name" value="Transgly"/>
    <property type="match status" value="1"/>
</dbReference>
<evidence type="ECO:0000256" key="8">
    <source>
        <dbReference type="ARBA" id="ARBA00022989"/>
    </source>
</evidence>
<dbReference type="Proteomes" id="UP000663281">
    <property type="component" value="Chromosome"/>
</dbReference>
<comment type="catalytic activity">
    <reaction evidence="11">
        <text>[GlcNAc-(1-&gt;4)-Mur2Ac(oyl-L-Ala-gamma-D-Glu-L-Lys-D-Ala-D-Ala)](n)-di-trans,octa-cis-undecaprenyl diphosphate + beta-D-GlcNAc-(1-&gt;4)-Mur2Ac(oyl-L-Ala-gamma-D-Glu-L-Lys-D-Ala-D-Ala)-di-trans,octa-cis-undecaprenyl diphosphate = [GlcNAc-(1-&gt;4)-Mur2Ac(oyl-L-Ala-gamma-D-Glu-L-Lys-D-Ala-D-Ala)](n+1)-di-trans,octa-cis-undecaprenyl diphosphate + di-trans,octa-cis-undecaprenyl diphosphate + H(+)</text>
        <dbReference type="Rhea" id="RHEA:23708"/>
        <dbReference type="Rhea" id="RHEA-COMP:9602"/>
        <dbReference type="Rhea" id="RHEA-COMP:9603"/>
        <dbReference type="ChEBI" id="CHEBI:15378"/>
        <dbReference type="ChEBI" id="CHEBI:58405"/>
        <dbReference type="ChEBI" id="CHEBI:60033"/>
        <dbReference type="ChEBI" id="CHEBI:78435"/>
        <dbReference type="EC" id="2.4.99.28"/>
    </reaction>
</comment>
<dbReference type="GO" id="GO:0009274">
    <property type="term" value="C:peptidoglycan-based cell wall"/>
    <property type="evidence" value="ECO:0007669"/>
    <property type="project" value="InterPro"/>
</dbReference>